<feature type="transmembrane region" description="Helical" evidence="1">
    <location>
        <begin position="190"/>
        <end position="217"/>
    </location>
</feature>
<name>A0A317L452_9BACI</name>
<keyword evidence="1" id="KW-0812">Transmembrane</keyword>
<proteinExistence type="predicted"/>
<dbReference type="Pfam" id="PF03929">
    <property type="entry name" value="PepSY_TM"/>
    <property type="match status" value="1"/>
</dbReference>
<organism evidence="2 3">
    <name type="scientific">Gracilibacillus dipsosauri</name>
    <dbReference type="NCBI Taxonomy" id="178340"/>
    <lineage>
        <taxon>Bacteria</taxon>
        <taxon>Bacillati</taxon>
        <taxon>Bacillota</taxon>
        <taxon>Bacilli</taxon>
        <taxon>Bacillales</taxon>
        <taxon>Bacillaceae</taxon>
        <taxon>Gracilibacillus</taxon>
    </lineage>
</organism>
<dbReference type="RefSeq" id="WP_109982839.1">
    <property type="nucleotide sequence ID" value="NZ_JAJUIE010000219.1"/>
</dbReference>
<keyword evidence="3" id="KW-1185">Reference proteome</keyword>
<dbReference type="InterPro" id="IPR005625">
    <property type="entry name" value="PepSY-ass_TM"/>
</dbReference>
<dbReference type="EMBL" id="QGTD01000001">
    <property type="protein sequence ID" value="PWU70283.1"/>
    <property type="molecule type" value="Genomic_DNA"/>
</dbReference>
<dbReference type="OrthoDB" id="111691at2"/>
<protein>
    <submittedName>
        <fullName evidence="2">PepSY domain-containing protein</fullName>
    </submittedName>
</protein>
<dbReference type="PANTHER" id="PTHR34219:SF1">
    <property type="entry name" value="PEPSY DOMAIN-CONTAINING PROTEIN"/>
    <property type="match status" value="1"/>
</dbReference>
<sequence length="450" mass="51039">MDNKSKQKSSANIYQIVWRWHFYAGIIFAPFLLILAITGAIYLFKPQIEGVLYEDYYNVIEQGEKLAPSEHIESVLDQFPEAQITSYRPGEERTRSAEVKISLNGESYTIFVNPYTADIIGKLNEKDRFIDRVEEFHGELMIGTVGDRIVELAACWTLLLVITGLYIWFPKTKKSPFGVIFPRFKKNKRILFRDLHAVSGAWLSLAIIFLVITGLLWSGFWGTKVQNLTTNAGIGYPPSIWVGSAPESTIQTKDIADVPWSAQTMPVPSSDQYGGFVPISIDDVVRITNDENIYPTYEVIYPSSPEGVFTISVFPPKAKDEATLHIDQYTGAILADYRYENYKPLGKLMAWGITVHKGLEYGVMNQIIGLIVCMGIVLLVISGLIMWWKRKPNNRLGAPTGPSIITKKRVTILLLLFSFVFPLVGLSVIFVFVLDWLILRRIPRLKQFFY</sequence>
<keyword evidence="1" id="KW-1133">Transmembrane helix</keyword>
<evidence type="ECO:0000313" key="3">
    <source>
        <dbReference type="Proteomes" id="UP000245624"/>
    </source>
</evidence>
<evidence type="ECO:0000256" key="1">
    <source>
        <dbReference type="SAM" id="Phobius"/>
    </source>
</evidence>
<feature type="transmembrane region" description="Helical" evidence="1">
    <location>
        <begin position="410"/>
        <end position="439"/>
    </location>
</feature>
<dbReference type="AlphaFoldDB" id="A0A317L452"/>
<keyword evidence="1" id="KW-0472">Membrane</keyword>
<feature type="transmembrane region" description="Helical" evidence="1">
    <location>
        <begin position="20"/>
        <end position="44"/>
    </location>
</feature>
<gene>
    <name evidence="2" type="ORF">DLJ74_00110</name>
</gene>
<accession>A0A317L452</accession>
<evidence type="ECO:0000313" key="2">
    <source>
        <dbReference type="EMBL" id="PWU70283.1"/>
    </source>
</evidence>
<dbReference type="Proteomes" id="UP000245624">
    <property type="component" value="Unassembled WGS sequence"/>
</dbReference>
<reference evidence="2 3" key="1">
    <citation type="submission" date="2018-05" db="EMBL/GenBank/DDBJ databases">
        <title>Genomic analysis of Gracilibacillus dipsosauri DD1 reveals novel features of a salt-tolerant amylase.</title>
        <authorList>
            <person name="Deutch C.E."/>
            <person name="Yang S."/>
        </authorList>
    </citation>
    <scope>NUCLEOTIDE SEQUENCE [LARGE SCALE GENOMIC DNA]</scope>
    <source>
        <strain evidence="2 3">DD1</strain>
    </source>
</reference>
<dbReference type="PANTHER" id="PTHR34219">
    <property type="entry name" value="IRON-REGULATED INNER MEMBRANE PROTEIN-RELATED"/>
    <property type="match status" value="1"/>
</dbReference>
<comment type="caution">
    <text evidence="2">The sequence shown here is derived from an EMBL/GenBank/DDBJ whole genome shotgun (WGS) entry which is preliminary data.</text>
</comment>
<feature type="transmembrane region" description="Helical" evidence="1">
    <location>
        <begin position="149"/>
        <end position="169"/>
    </location>
</feature>
<feature type="transmembrane region" description="Helical" evidence="1">
    <location>
        <begin position="367"/>
        <end position="389"/>
    </location>
</feature>